<feature type="non-terminal residue" evidence="4">
    <location>
        <position position="199"/>
    </location>
</feature>
<dbReference type="AlphaFoldDB" id="A0A7L3W0B2"/>
<dbReference type="PANTHER" id="PTHR45889">
    <property type="entry name" value="IG-LIKE DOMAIN-CONTAINING PROTEIN"/>
    <property type="match status" value="1"/>
</dbReference>
<dbReference type="PROSITE" id="PS50835">
    <property type="entry name" value="IG_LIKE"/>
    <property type="match status" value="1"/>
</dbReference>
<organism evidence="4 5">
    <name type="scientific">Molothrus ater</name>
    <name type="common">Brown-headed cowbird</name>
    <dbReference type="NCBI Taxonomy" id="84834"/>
    <lineage>
        <taxon>Eukaryota</taxon>
        <taxon>Metazoa</taxon>
        <taxon>Chordata</taxon>
        <taxon>Craniata</taxon>
        <taxon>Vertebrata</taxon>
        <taxon>Euteleostomi</taxon>
        <taxon>Archelosauria</taxon>
        <taxon>Archosauria</taxon>
        <taxon>Dinosauria</taxon>
        <taxon>Saurischia</taxon>
        <taxon>Theropoda</taxon>
        <taxon>Coelurosauria</taxon>
        <taxon>Aves</taxon>
        <taxon>Neognathae</taxon>
        <taxon>Neoaves</taxon>
        <taxon>Telluraves</taxon>
        <taxon>Australaves</taxon>
        <taxon>Passeriformes</taxon>
        <taxon>Passeroidea</taxon>
        <taxon>Icteridae</taxon>
        <taxon>Molothrus</taxon>
    </lineage>
</organism>
<proteinExistence type="predicted"/>
<keyword evidence="5" id="KW-1185">Reference proteome</keyword>
<dbReference type="SUPFAM" id="SSF48726">
    <property type="entry name" value="Immunoglobulin"/>
    <property type="match status" value="1"/>
</dbReference>
<feature type="transmembrane region" description="Helical" evidence="2">
    <location>
        <begin position="103"/>
        <end position="122"/>
    </location>
</feature>
<protein>
    <submittedName>
        <fullName evidence="4">MUSK kinase</fullName>
    </submittedName>
</protein>
<comment type="caution">
    <text evidence="4">The sequence shown here is derived from an EMBL/GenBank/DDBJ whole genome shotgun (WGS) entry which is preliminary data.</text>
</comment>
<keyword evidence="2" id="KW-0472">Membrane</keyword>
<feature type="non-terminal residue" evidence="4">
    <location>
        <position position="1"/>
    </location>
</feature>
<dbReference type="InterPro" id="IPR003598">
    <property type="entry name" value="Ig_sub2"/>
</dbReference>
<dbReference type="Pfam" id="PF13927">
    <property type="entry name" value="Ig_3"/>
    <property type="match status" value="1"/>
</dbReference>
<sequence length="199" mass="21450">PVANATIIPSPLSHQVHAGDPVTLHCSVQVGSAPVTFTWLHNGQEVAQGPLLELRDLNVGHSGTYQCVATNQLGQDRHRVFRAFSPELALEVTPRGHCNKVDAGVSGALLFLLLLVGVIVTWHRSPFPPTHPLYSLRTPPDPPAPPEEGEVLYTHVVVTKRAGASPRATTLQHPQVTNAELRGPQGRPREPDDIDGNVL</sequence>
<accession>A0A7L3W0B2</accession>
<dbReference type="EMBL" id="VZUF01143789">
    <property type="protein sequence ID" value="NXV70178.1"/>
    <property type="molecule type" value="Genomic_DNA"/>
</dbReference>
<feature type="region of interest" description="Disordered" evidence="1">
    <location>
        <begin position="163"/>
        <end position="199"/>
    </location>
</feature>
<evidence type="ECO:0000259" key="3">
    <source>
        <dbReference type="PROSITE" id="PS50835"/>
    </source>
</evidence>
<evidence type="ECO:0000313" key="5">
    <source>
        <dbReference type="Proteomes" id="UP000553862"/>
    </source>
</evidence>
<dbReference type="PANTHER" id="PTHR45889:SF8">
    <property type="entry name" value="IG-LIKE DOMAIN-CONTAINING PROTEIN"/>
    <property type="match status" value="1"/>
</dbReference>
<keyword evidence="2" id="KW-0812">Transmembrane</keyword>
<dbReference type="InterPro" id="IPR036179">
    <property type="entry name" value="Ig-like_dom_sf"/>
</dbReference>
<dbReference type="SMART" id="SM00409">
    <property type="entry name" value="IG"/>
    <property type="match status" value="1"/>
</dbReference>
<keyword evidence="2" id="KW-1133">Transmembrane helix</keyword>
<dbReference type="Gene3D" id="2.60.40.10">
    <property type="entry name" value="Immunoglobulins"/>
    <property type="match status" value="1"/>
</dbReference>
<feature type="domain" description="Ig-like" evidence="3">
    <location>
        <begin position="1"/>
        <end position="85"/>
    </location>
</feature>
<evidence type="ECO:0000256" key="2">
    <source>
        <dbReference type="SAM" id="Phobius"/>
    </source>
</evidence>
<evidence type="ECO:0000313" key="4">
    <source>
        <dbReference type="EMBL" id="NXV70178.1"/>
    </source>
</evidence>
<dbReference type="CDD" id="cd00096">
    <property type="entry name" value="Ig"/>
    <property type="match status" value="1"/>
</dbReference>
<dbReference type="InterPro" id="IPR007110">
    <property type="entry name" value="Ig-like_dom"/>
</dbReference>
<gene>
    <name evidence="4" type="primary">Musk_2</name>
    <name evidence="4" type="ORF">MOLATE_R17412</name>
</gene>
<feature type="compositionally biased region" description="Polar residues" evidence="1">
    <location>
        <begin position="167"/>
        <end position="178"/>
    </location>
</feature>
<dbReference type="SMART" id="SM00408">
    <property type="entry name" value="IGc2"/>
    <property type="match status" value="1"/>
</dbReference>
<dbReference type="Proteomes" id="UP000553862">
    <property type="component" value="Unassembled WGS sequence"/>
</dbReference>
<evidence type="ECO:0000256" key="1">
    <source>
        <dbReference type="SAM" id="MobiDB-lite"/>
    </source>
</evidence>
<name>A0A7L3W0B2_MOLAT</name>
<reference evidence="4 5" key="1">
    <citation type="submission" date="2019-09" db="EMBL/GenBank/DDBJ databases">
        <title>Bird 10,000 Genomes (B10K) Project - Family phase.</title>
        <authorList>
            <person name="Zhang G."/>
        </authorList>
    </citation>
    <scope>NUCLEOTIDE SEQUENCE [LARGE SCALE GENOMIC DNA]</scope>
    <source>
        <strain evidence="4">OUT-0049</strain>
        <tissue evidence="4">Muscle</tissue>
    </source>
</reference>
<keyword evidence="4" id="KW-0808">Transferase</keyword>
<dbReference type="InterPro" id="IPR013783">
    <property type="entry name" value="Ig-like_fold"/>
</dbReference>
<keyword evidence="4" id="KW-0418">Kinase</keyword>
<dbReference type="GO" id="GO:0016301">
    <property type="term" value="F:kinase activity"/>
    <property type="evidence" value="ECO:0007669"/>
    <property type="project" value="UniProtKB-KW"/>
</dbReference>
<dbReference type="InterPro" id="IPR003599">
    <property type="entry name" value="Ig_sub"/>
</dbReference>